<dbReference type="InterPro" id="IPR033985">
    <property type="entry name" value="SusD-like_N"/>
</dbReference>
<reference evidence="9 10" key="1">
    <citation type="submission" date="2020-02" db="EMBL/GenBank/DDBJ databases">
        <title>Draft genome sequence of two Spirosoma agri KCTC 52727 and Spirosoma terrae KCTC 52035.</title>
        <authorList>
            <person name="Rojas J."/>
            <person name="Ambika Manirajan B."/>
            <person name="Suarez C."/>
            <person name="Ratering S."/>
            <person name="Schnell S."/>
        </authorList>
    </citation>
    <scope>NUCLEOTIDE SEQUENCE [LARGE SCALE GENOMIC DNA]</scope>
    <source>
        <strain evidence="9 10">KCTC 52035</strain>
    </source>
</reference>
<dbReference type="RefSeq" id="WP_163949130.1">
    <property type="nucleotide sequence ID" value="NZ_JAAFZH010000005.1"/>
</dbReference>
<evidence type="ECO:0000313" key="9">
    <source>
        <dbReference type="EMBL" id="NDU95987.1"/>
    </source>
</evidence>
<evidence type="ECO:0000256" key="6">
    <source>
        <dbReference type="SAM" id="SignalP"/>
    </source>
</evidence>
<dbReference type="InterPro" id="IPR011990">
    <property type="entry name" value="TPR-like_helical_dom_sf"/>
</dbReference>
<feature type="chain" id="PRO_5026844212" evidence="6">
    <location>
        <begin position="18"/>
        <end position="480"/>
    </location>
</feature>
<comment type="subcellular location">
    <subcellularLocation>
        <location evidence="1">Cell outer membrane</location>
    </subcellularLocation>
</comment>
<accession>A0A6L9L934</accession>
<evidence type="ECO:0000259" key="8">
    <source>
        <dbReference type="Pfam" id="PF14322"/>
    </source>
</evidence>
<comment type="similarity">
    <text evidence="2">Belongs to the SusD family.</text>
</comment>
<dbReference type="CDD" id="cd08977">
    <property type="entry name" value="SusD"/>
    <property type="match status" value="1"/>
</dbReference>
<dbReference type="Pfam" id="PF14322">
    <property type="entry name" value="SusD-like_3"/>
    <property type="match status" value="1"/>
</dbReference>
<dbReference type="AlphaFoldDB" id="A0A6L9L934"/>
<protein>
    <submittedName>
        <fullName evidence="9">RagB/SusD family nutrient uptake outer membrane protein</fullName>
    </submittedName>
</protein>
<evidence type="ECO:0000313" key="10">
    <source>
        <dbReference type="Proteomes" id="UP000474175"/>
    </source>
</evidence>
<dbReference type="Proteomes" id="UP000474175">
    <property type="component" value="Unassembled WGS sequence"/>
</dbReference>
<proteinExistence type="inferred from homology"/>
<evidence type="ECO:0000256" key="4">
    <source>
        <dbReference type="ARBA" id="ARBA00023136"/>
    </source>
</evidence>
<evidence type="ECO:0000256" key="5">
    <source>
        <dbReference type="ARBA" id="ARBA00023237"/>
    </source>
</evidence>
<feature type="domain" description="SusD-like N-terminal" evidence="8">
    <location>
        <begin position="58"/>
        <end position="220"/>
    </location>
</feature>
<keyword evidence="4" id="KW-0472">Membrane</keyword>
<comment type="caution">
    <text evidence="9">The sequence shown here is derived from an EMBL/GenBank/DDBJ whole genome shotgun (WGS) entry which is preliminary data.</text>
</comment>
<organism evidence="9 10">
    <name type="scientific">Spirosoma terrae</name>
    <dbReference type="NCBI Taxonomy" id="1968276"/>
    <lineage>
        <taxon>Bacteria</taxon>
        <taxon>Pseudomonadati</taxon>
        <taxon>Bacteroidota</taxon>
        <taxon>Cytophagia</taxon>
        <taxon>Cytophagales</taxon>
        <taxon>Cytophagaceae</taxon>
        <taxon>Spirosoma</taxon>
    </lineage>
</organism>
<evidence type="ECO:0000256" key="1">
    <source>
        <dbReference type="ARBA" id="ARBA00004442"/>
    </source>
</evidence>
<feature type="signal peptide" evidence="6">
    <location>
        <begin position="1"/>
        <end position="17"/>
    </location>
</feature>
<gene>
    <name evidence="9" type="ORF">GK108_13980</name>
</gene>
<dbReference type="GO" id="GO:0009279">
    <property type="term" value="C:cell outer membrane"/>
    <property type="evidence" value="ECO:0007669"/>
    <property type="project" value="UniProtKB-SubCell"/>
</dbReference>
<name>A0A6L9L934_9BACT</name>
<dbReference type="InterPro" id="IPR012944">
    <property type="entry name" value="SusD_RagB_dom"/>
</dbReference>
<dbReference type="Gene3D" id="1.25.40.390">
    <property type="match status" value="1"/>
</dbReference>
<evidence type="ECO:0000259" key="7">
    <source>
        <dbReference type="Pfam" id="PF07980"/>
    </source>
</evidence>
<keyword evidence="3 6" id="KW-0732">Signal</keyword>
<dbReference type="Pfam" id="PF07980">
    <property type="entry name" value="SusD_RagB"/>
    <property type="match status" value="1"/>
</dbReference>
<dbReference type="SUPFAM" id="SSF48452">
    <property type="entry name" value="TPR-like"/>
    <property type="match status" value="1"/>
</dbReference>
<dbReference type="PROSITE" id="PS51257">
    <property type="entry name" value="PROKAR_LIPOPROTEIN"/>
    <property type="match status" value="1"/>
</dbReference>
<feature type="domain" description="RagB/SusD" evidence="7">
    <location>
        <begin position="343"/>
        <end position="442"/>
    </location>
</feature>
<keyword evidence="10" id="KW-1185">Reference proteome</keyword>
<keyword evidence="5" id="KW-0998">Cell outer membrane</keyword>
<dbReference type="EMBL" id="JAAFZH010000005">
    <property type="protein sequence ID" value="NDU95987.1"/>
    <property type="molecule type" value="Genomic_DNA"/>
</dbReference>
<evidence type="ECO:0000256" key="2">
    <source>
        <dbReference type="ARBA" id="ARBA00006275"/>
    </source>
</evidence>
<sequence>MKKIVCLAAMATGLTLASCQKSFIELNPISTVSVDAIYKTDKDFQDAVVGIYSSLRNQYQDFWIFGDLRSDGSWHALGNDAFLISVDKFNMNSDANLMISTWRNYYSAINRANLVLSKLESADPAVVTNRDRHIGEAKFLRAFAYFDLVRIFGDVPLNTAPTSIEAGYTKVREKADKIYEEVIIKDLMDAEAKLPAKYTGVDVGRATKGAAKAILGRVYMTRKDFVKAEAKLQEVTTSGYSLLANYNDLFDYSKDEHHSEYIFDIEYQDGNLGAGSGFSNKFLPKSANSAAETFYGIKGGAGEQNTPTLALFDSFDPKDPRRDVTVAKGYTDNNGAFQGFLQIATFTKKYLAPTNSLNDSKVNWKVIRYADVLLMYAEALNENGKTDIALTYLNQVRTRAKMPAYTTMTKDELRTNIYKERIYELSMEGVRWFDLARTNRLESVMGPLGLKPFNALFPIPLVEIQIINNPSILPQNPGYS</sequence>
<evidence type="ECO:0000256" key="3">
    <source>
        <dbReference type="ARBA" id="ARBA00022729"/>
    </source>
</evidence>